<evidence type="ECO:0000256" key="10">
    <source>
        <dbReference type="ARBA" id="ARBA00023224"/>
    </source>
</evidence>
<dbReference type="GO" id="GO:0005886">
    <property type="term" value="C:plasma membrane"/>
    <property type="evidence" value="ECO:0007669"/>
    <property type="project" value="UniProtKB-SubCell"/>
</dbReference>
<dbReference type="SUPFAM" id="SSF53822">
    <property type="entry name" value="Periplasmic binding protein-like I"/>
    <property type="match status" value="1"/>
</dbReference>
<organism evidence="16">
    <name type="scientific">Tetraodon nigroviridis</name>
    <name type="common">Spotted green pufferfish</name>
    <name type="synonym">Chelonodon nigroviridis</name>
    <dbReference type="NCBI Taxonomy" id="99883"/>
    <lineage>
        <taxon>Eukaryota</taxon>
        <taxon>Metazoa</taxon>
        <taxon>Chordata</taxon>
        <taxon>Craniata</taxon>
        <taxon>Vertebrata</taxon>
        <taxon>Euteleostomi</taxon>
        <taxon>Actinopterygii</taxon>
        <taxon>Neopterygii</taxon>
        <taxon>Teleostei</taxon>
        <taxon>Neoteleostei</taxon>
        <taxon>Acanthomorphata</taxon>
        <taxon>Eupercaria</taxon>
        <taxon>Tetraodontiformes</taxon>
        <taxon>Tetradontoidea</taxon>
        <taxon>Tetraodontidae</taxon>
        <taxon>Tetraodon</taxon>
    </lineage>
</organism>
<dbReference type="OrthoDB" id="5984008at2759"/>
<dbReference type="PANTHER" id="PTHR24061">
    <property type="entry name" value="CALCIUM-SENSING RECEPTOR-RELATED"/>
    <property type="match status" value="1"/>
</dbReference>
<evidence type="ECO:0000256" key="3">
    <source>
        <dbReference type="ARBA" id="ARBA00022692"/>
    </source>
</evidence>
<feature type="transmembrane region" description="Helical" evidence="13">
    <location>
        <begin position="582"/>
        <end position="601"/>
    </location>
</feature>
<evidence type="ECO:0000256" key="4">
    <source>
        <dbReference type="ARBA" id="ARBA00022729"/>
    </source>
</evidence>
<proteinExistence type="inferred from homology"/>
<comment type="caution">
    <text evidence="16">The sequence shown here is derived from an EMBL/GenBank/DDBJ whole genome shotgun (WGS) entry which is preliminary data.</text>
</comment>
<dbReference type="GO" id="GO:0004930">
    <property type="term" value="F:G protein-coupled receptor activity"/>
    <property type="evidence" value="ECO:0007669"/>
    <property type="project" value="UniProtKB-KW"/>
</dbReference>
<dbReference type="FunFam" id="3.40.50.2300:FF:000016">
    <property type="entry name" value="Taste 1 receptor member 2"/>
    <property type="match status" value="1"/>
</dbReference>
<dbReference type="FunFam" id="2.10.50.30:FF:000004">
    <property type="entry name" value="Taste receptor type 1 member 3-like protein"/>
    <property type="match status" value="1"/>
</dbReference>
<dbReference type="Gene3D" id="2.10.50.30">
    <property type="entry name" value="GPCR, family 3, nine cysteines domain"/>
    <property type="match status" value="1"/>
</dbReference>
<evidence type="ECO:0000256" key="5">
    <source>
        <dbReference type="ARBA" id="ARBA00022989"/>
    </source>
</evidence>
<dbReference type="PROSITE" id="PS50259">
    <property type="entry name" value="G_PROTEIN_RECEP_F3_4"/>
    <property type="match status" value="1"/>
</dbReference>
<dbReference type="GO" id="GO:0050909">
    <property type="term" value="P:sensory perception of taste"/>
    <property type="evidence" value="ECO:0007669"/>
    <property type="project" value="UniProtKB-ARBA"/>
</dbReference>
<protein>
    <submittedName>
        <fullName evidence="16">(spotted green pufferfish) hypothetical protein</fullName>
    </submittedName>
</protein>
<keyword evidence="6" id="KW-0297">G-protein coupled receptor</keyword>
<dbReference type="KEGG" id="tng:GSTEN00022531G001"/>
<feature type="transmembrane region" description="Helical" evidence="13">
    <location>
        <begin position="544"/>
        <end position="570"/>
    </location>
</feature>
<comment type="similarity">
    <text evidence="11">Belongs to the G-protein coupled receptor 3 family. TAS1R subfamily.</text>
</comment>
<evidence type="ECO:0000256" key="6">
    <source>
        <dbReference type="ARBA" id="ARBA00023040"/>
    </source>
</evidence>
<feature type="region of interest" description="Disordered" evidence="12">
    <location>
        <begin position="799"/>
        <end position="827"/>
    </location>
</feature>
<keyword evidence="5 13" id="KW-1133">Transmembrane helix</keyword>
<dbReference type="EMBL" id="CAAE01014710">
    <property type="protein sequence ID" value="CAG03199.1"/>
    <property type="molecule type" value="Genomic_DNA"/>
</dbReference>
<keyword evidence="10" id="KW-0807">Transducer</keyword>
<dbReference type="PANTHER" id="PTHR24061:SF441">
    <property type="entry name" value="TASTE RECEPTOR TYPE 1 MEMBER 2B-RELATED"/>
    <property type="match status" value="1"/>
</dbReference>
<dbReference type="Pfam" id="PF00003">
    <property type="entry name" value="7tm_3"/>
    <property type="match status" value="1"/>
</dbReference>
<dbReference type="Gene3D" id="3.40.50.2300">
    <property type="match status" value="2"/>
</dbReference>
<feature type="signal peptide" evidence="14">
    <location>
        <begin position="1"/>
        <end position="21"/>
    </location>
</feature>
<evidence type="ECO:0000256" key="13">
    <source>
        <dbReference type="SAM" id="Phobius"/>
    </source>
</evidence>
<feature type="chain" id="PRO_5004243779" evidence="14">
    <location>
        <begin position="22"/>
        <end position="848"/>
    </location>
</feature>
<evidence type="ECO:0000256" key="14">
    <source>
        <dbReference type="SAM" id="SignalP"/>
    </source>
</evidence>
<evidence type="ECO:0000256" key="2">
    <source>
        <dbReference type="ARBA" id="ARBA00022475"/>
    </source>
</evidence>
<dbReference type="InterPro" id="IPR017978">
    <property type="entry name" value="GPCR_3_C"/>
</dbReference>
<dbReference type="InterPro" id="IPR038550">
    <property type="entry name" value="GPCR_3_9-Cys_sf"/>
</dbReference>
<gene>
    <name evidence="16" type="ORF">GSTENG00022531001</name>
</gene>
<dbReference type="PRINTS" id="PR00592">
    <property type="entry name" value="CASENSINGR"/>
</dbReference>
<keyword evidence="7 13" id="KW-0472">Membrane</keyword>
<feature type="transmembrane region" description="Helical" evidence="13">
    <location>
        <begin position="658"/>
        <end position="678"/>
    </location>
</feature>
<dbReference type="Pfam" id="PF01094">
    <property type="entry name" value="ANF_receptor"/>
    <property type="match status" value="1"/>
</dbReference>
<feature type="transmembrane region" description="Helical" evidence="13">
    <location>
        <begin position="704"/>
        <end position="724"/>
    </location>
</feature>
<feature type="transmembrane region" description="Helical" evidence="13">
    <location>
        <begin position="613"/>
        <end position="638"/>
    </location>
</feature>
<feature type="domain" description="G-protein coupled receptors family 3 profile" evidence="15">
    <location>
        <begin position="544"/>
        <end position="699"/>
    </location>
</feature>
<evidence type="ECO:0000256" key="11">
    <source>
        <dbReference type="ARBA" id="ARBA00038492"/>
    </source>
</evidence>
<keyword evidence="8" id="KW-0675">Receptor</keyword>
<keyword evidence="4 14" id="KW-0732">Signal</keyword>
<accession>Q4S833</accession>
<name>Q4S833_TETNG</name>
<comment type="subcellular location">
    <subcellularLocation>
        <location evidence="1">Cell membrane</location>
        <topology evidence="1">Multi-pass membrane protein</topology>
    </subcellularLocation>
</comment>
<dbReference type="PRINTS" id="PR00248">
    <property type="entry name" value="GPCRMGR"/>
</dbReference>
<dbReference type="PROSITE" id="PS00980">
    <property type="entry name" value="G_PROTEIN_RECEP_F3_2"/>
    <property type="match status" value="1"/>
</dbReference>
<reference evidence="16" key="2">
    <citation type="submission" date="2004-02" db="EMBL/GenBank/DDBJ databases">
        <authorList>
            <consortium name="Genoscope"/>
            <consortium name="Whitehead Institute Centre for Genome Research"/>
        </authorList>
    </citation>
    <scope>NUCLEOTIDE SEQUENCE</scope>
</reference>
<evidence type="ECO:0000256" key="9">
    <source>
        <dbReference type="ARBA" id="ARBA00023180"/>
    </source>
</evidence>
<dbReference type="InterPro" id="IPR000068">
    <property type="entry name" value="GPCR_3_Ca_sens_rcpt-rel"/>
</dbReference>
<evidence type="ECO:0000256" key="1">
    <source>
        <dbReference type="ARBA" id="ARBA00004651"/>
    </source>
</evidence>
<dbReference type="AlphaFoldDB" id="Q4S833"/>
<dbReference type="InterPro" id="IPR017979">
    <property type="entry name" value="GPCR_3_CS"/>
</dbReference>
<keyword evidence="9" id="KW-0325">Glycoprotein</keyword>
<dbReference type="InterPro" id="IPR011500">
    <property type="entry name" value="GPCR_3_9-Cys_dom"/>
</dbReference>
<evidence type="ECO:0000259" key="15">
    <source>
        <dbReference type="PROSITE" id="PS50259"/>
    </source>
</evidence>
<keyword evidence="3 13" id="KW-0812">Transmembrane</keyword>
<dbReference type="Pfam" id="PF07562">
    <property type="entry name" value="NCD3G"/>
    <property type="match status" value="1"/>
</dbReference>
<keyword evidence="2" id="KW-1003">Cell membrane</keyword>
<evidence type="ECO:0000256" key="12">
    <source>
        <dbReference type="SAM" id="MobiDB-lite"/>
    </source>
</evidence>
<sequence length="848" mass="95033">MGRSLACLCLLGLVLYPLARGTVPASEFRLEGDYLLGGLFEIHYDTFPTPHDRPESLDCSSKTLFLSNYRRFQLMRFAVAEINNSTDLLPNVTLGYEVFDHCSDTRCFAGIFKLLSVDNVVQPWNVPGKKVSKVVAVVGLFTSTFTLTVAPLFMMDFIPMISYGSSSSILSEKVKFPSFLRTVHSSQEVIQVIVKLLQYFKWHWVAFLYSNDDYGANAQKLFIEKIKNTDICLAYTHDLVSSDFLSIFQWIKSQKIVVIVVMAPEWSAKPLVKSAIQHNVTDKVWIAGEAWSLNKELPKEKGIKHIGTVIGVAQLYLNIPRFQDFIYSVKKQNECESAEQQFCNRVCKCSNVSAEDTLAVDPSYAFSVYSAVYAAAHALHNVLNCGTGKCDSGVSVSPPALLAELKRSNFTLLNQTIHFNEDGDPLFGSYAVHFWNRSGAAENFGICSFYPSIQIFINESKIQWHSKEVPVSQCSKECEEGNAKRQEGIHRCCFTCEICPNGTYVNITADPYSCLPCEKHQWSTAGSTSCLPRTVEWVPFTDPAAVVILAGACLLVALTAAMCVLFAVNYNTPVVRSAGGPMCFLILGCLSLCSISVFFYFERPTEAFCILRFMPFLLFYAVCLACFAVRSFQIVIIFKIAAKFPRVHSWWMKYHGQWLVISVAFVLQAVLIVIAFSSDPPLPYSDFLSYPDKIILGCDVNLNMASTSFFFASIVVHPLLYFLLHGERPPEELQRGQSHNLLLASADPHLDHICHRDHALPRQIHPHPQRPGRALQRLLLSPVVFPPQMLHYHLSAPQEHPEVLPGSDSGLHQNHQPRGAGQKLHPPASYKVTFQSVHFGLREDLKRC</sequence>
<dbReference type="InterPro" id="IPR000337">
    <property type="entry name" value="GPCR_3"/>
</dbReference>
<dbReference type="InterPro" id="IPR028082">
    <property type="entry name" value="Peripla_BP_I"/>
</dbReference>
<dbReference type="CDD" id="cd06363">
    <property type="entry name" value="PBP1_taste_receptor"/>
    <property type="match status" value="1"/>
</dbReference>
<evidence type="ECO:0000256" key="7">
    <source>
        <dbReference type="ARBA" id="ARBA00023136"/>
    </source>
</evidence>
<dbReference type="SUPFAM" id="SSF57586">
    <property type="entry name" value="TNF receptor-like"/>
    <property type="match status" value="1"/>
</dbReference>
<evidence type="ECO:0000313" key="16">
    <source>
        <dbReference type="EMBL" id="CAG03199.1"/>
    </source>
</evidence>
<evidence type="ECO:0000256" key="8">
    <source>
        <dbReference type="ARBA" id="ARBA00023170"/>
    </source>
</evidence>
<reference evidence="16" key="1">
    <citation type="journal article" date="2004" name="Nature">
        <title>Genome duplication in the teleost fish Tetraodon nigroviridis reveals the early vertebrate proto-karyotype.</title>
        <authorList>
            <person name="Jaillon O."/>
            <person name="Aury J.-M."/>
            <person name="Brunet F."/>
            <person name="Petit J.-L."/>
            <person name="Stange-Thomann N."/>
            <person name="Mauceli E."/>
            <person name="Bouneau L."/>
            <person name="Fischer C."/>
            <person name="Ozouf-Costaz C."/>
            <person name="Bernot A."/>
            <person name="Nicaud S."/>
            <person name="Jaffe D."/>
            <person name="Fisher S."/>
            <person name="Lutfalla G."/>
            <person name="Dossat C."/>
            <person name="Segurens B."/>
            <person name="Dasilva C."/>
            <person name="Salanoubat M."/>
            <person name="Levy M."/>
            <person name="Boudet N."/>
            <person name="Castellano S."/>
            <person name="Anthouard V."/>
            <person name="Jubin C."/>
            <person name="Castelli V."/>
            <person name="Katinka M."/>
            <person name="Vacherie B."/>
            <person name="Biemont C."/>
            <person name="Skalli Z."/>
            <person name="Cattolico L."/>
            <person name="Poulain J."/>
            <person name="De Berardinis V."/>
            <person name="Cruaud C."/>
            <person name="Duprat S."/>
            <person name="Brottier P."/>
            <person name="Coutanceau J.-P."/>
            <person name="Gouzy J."/>
            <person name="Parra G."/>
            <person name="Lardier G."/>
            <person name="Chapple C."/>
            <person name="McKernan K.J."/>
            <person name="McEwan P."/>
            <person name="Bosak S."/>
            <person name="Kellis M."/>
            <person name="Volff J.-N."/>
            <person name="Guigo R."/>
            <person name="Zody M.C."/>
            <person name="Mesirov J."/>
            <person name="Lindblad-Toh K."/>
            <person name="Birren B."/>
            <person name="Nusbaum C."/>
            <person name="Kahn D."/>
            <person name="Robinson-Rechavi M."/>
            <person name="Laudet V."/>
            <person name="Schachter V."/>
            <person name="Quetier F."/>
            <person name="Saurin W."/>
            <person name="Scarpelli C."/>
            <person name="Wincker P."/>
            <person name="Lander E.S."/>
            <person name="Weissenbach J."/>
            <person name="Roest Crollius H."/>
        </authorList>
    </citation>
    <scope>NUCLEOTIDE SEQUENCE [LARGE SCALE GENOMIC DNA]</scope>
</reference>
<dbReference type="InterPro" id="IPR001828">
    <property type="entry name" value="ANF_lig-bd_rcpt"/>
</dbReference>